<dbReference type="PANTHER" id="PTHR48043">
    <property type="entry name" value="EG:EG0003.4 PROTEIN-RELATED"/>
    <property type="match status" value="1"/>
</dbReference>
<proteinExistence type="inferred from homology"/>
<dbReference type="GO" id="GO:0015020">
    <property type="term" value="F:glucuronosyltransferase activity"/>
    <property type="evidence" value="ECO:0007669"/>
    <property type="project" value="UniProtKB-EC"/>
</dbReference>
<evidence type="ECO:0000313" key="8">
    <source>
        <dbReference type="Proteomes" id="UP001201812"/>
    </source>
</evidence>
<accession>A0AAD4NG24</accession>
<keyword evidence="4 7" id="KW-0808">Transferase</keyword>
<dbReference type="InterPro" id="IPR002213">
    <property type="entry name" value="UDP_glucos_trans"/>
</dbReference>
<feature type="region of interest" description="Disordered" evidence="6">
    <location>
        <begin position="617"/>
        <end position="671"/>
    </location>
</feature>
<evidence type="ECO:0000256" key="2">
    <source>
        <dbReference type="ARBA" id="ARBA00012544"/>
    </source>
</evidence>
<feature type="compositionally biased region" description="Low complexity" evidence="6">
    <location>
        <begin position="717"/>
        <end position="729"/>
    </location>
</feature>
<dbReference type="PANTHER" id="PTHR48043:SF68">
    <property type="entry name" value="GLUCURONOSYLTRANSFERASE"/>
    <property type="match status" value="1"/>
</dbReference>
<keyword evidence="3" id="KW-0328">Glycosyltransferase</keyword>
<organism evidence="7 8">
    <name type="scientific">Ditylenchus destructor</name>
    <dbReference type="NCBI Taxonomy" id="166010"/>
    <lineage>
        <taxon>Eukaryota</taxon>
        <taxon>Metazoa</taxon>
        <taxon>Ecdysozoa</taxon>
        <taxon>Nematoda</taxon>
        <taxon>Chromadorea</taxon>
        <taxon>Rhabditida</taxon>
        <taxon>Tylenchina</taxon>
        <taxon>Tylenchomorpha</taxon>
        <taxon>Sphaerularioidea</taxon>
        <taxon>Anguinidae</taxon>
        <taxon>Anguininae</taxon>
        <taxon>Ditylenchus</taxon>
    </lineage>
</organism>
<feature type="compositionally biased region" description="Gly residues" evidence="6">
    <location>
        <begin position="617"/>
        <end position="638"/>
    </location>
</feature>
<dbReference type="EC" id="2.4.1.17" evidence="2"/>
<comment type="catalytic activity">
    <reaction evidence="5">
        <text>glucuronate acceptor + UDP-alpha-D-glucuronate = acceptor beta-D-glucuronoside + UDP + H(+)</text>
        <dbReference type="Rhea" id="RHEA:21032"/>
        <dbReference type="ChEBI" id="CHEBI:15378"/>
        <dbReference type="ChEBI" id="CHEBI:58052"/>
        <dbReference type="ChEBI" id="CHEBI:58223"/>
        <dbReference type="ChEBI" id="CHEBI:132367"/>
        <dbReference type="ChEBI" id="CHEBI:132368"/>
        <dbReference type="EC" id="2.4.1.17"/>
    </reaction>
</comment>
<evidence type="ECO:0000256" key="5">
    <source>
        <dbReference type="ARBA" id="ARBA00047475"/>
    </source>
</evidence>
<sequence>MMRQVGEEFEIATTNITWMQIFMYDFGFGQIKRPKQWKSVVLDRTGQEETRLIREGGALLWETTIPVDHDRLWDVRGSLLFINILQRNQKLCEEFLKMPKFHHFMQTNRATLLVVDHFIQECFSMTASLLNVTTVQFSNWPIADGYITSLNVPAPPSAFPKTGTINSFFHTCIVIARSIQNWVINAFYARMGYPQVEMNDVESKHIFYAGRSEFVVEVVRPISNRIKHFGCIDCSAPEEHWIKQPAMARLSIYPTTHSHPEGHHANVDRNASPPLHNSSVSITLNNNTTCSCAATCHRIIRLPNKIDFEAQEITNRRISNTSLNDSFIKAQQNVRRVANETVLEQRYLVTQSEYPDIDLGMLEIHRFVLVSFGSVAKMEFMPDILLDTFLWAFSNCTRTILWQTNSPRKIIEQRLKGRRVPPNVHLLQWAPIRILLAHHNLHYAILHGGINTINEVLMFGVPVLGVPLQGDQPSNLQRLVELGVGQIIDIKGIWNGQFPAVMNDMEKNHVQCCPSSGGGSYAAPPPPPASSYALPPPPASGGYAAPPHSSRFANACTPTPACCPSAMPSCPPAVPACPAPSGGYTYTAPSSGGGYGSSGGGYGSSGGGYGSSGGGYGSSSGGYGSSSGGYGSSSGYGQGDSYEGPSSYGTGGGGYDGPAYPEQPSGKYGGGGYGDKGGYGHGDKGYGSSSGGYGSSYGGGSSYGSSSNGGSSGYGQGPSYPSYPSPSSSYGGSSGYPAPSYFPQAPLYPSPSTGAYPLSSALGGPFRPPPPFSSMSSIDGPIAGFEPLPPMPPGAIPSGGPFYPTDTGAFIGPRMPFNSKNKAKTLKTVANGSKNVKADAAAKTRASTASAVVVMEKTKQNKE</sequence>
<dbReference type="Proteomes" id="UP001201812">
    <property type="component" value="Unassembled WGS sequence"/>
</dbReference>
<feature type="region of interest" description="Disordered" evidence="6">
    <location>
        <begin position="254"/>
        <end position="273"/>
    </location>
</feature>
<evidence type="ECO:0000256" key="1">
    <source>
        <dbReference type="ARBA" id="ARBA00009995"/>
    </source>
</evidence>
<reference evidence="7" key="1">
    <citation type="submission" date="2022-01" db="EMBL/GenBank/DDBJ databases">
        <title>Genome Sequence Resource for Two Populations of Ditylenchus destructor, the Migratory Endoparasitic Phytonematode.</title>
        <authorList>
            <person name="Zhang H."/>
            <person name="Lin R."/>
            <person name="Xie B."/>
        </authorList>
    </citation>
    <scope>NUCLEOTIDE SEQUENCE</scope>
    <source>
        <strain evidence="7">BazhouSP</strain>
    </source>
</reference>
<evidence type="ECO:0000256" key="6">
    <source>
        <dbReference type="SAM" id="MobiDB-lite"/>
    </source>
</evidence>
<keyword evidence="8" id="KW-1185">Reference proteome</keyword>
<evidence type="ECO:0000313" key="7">
    <source>
        <dbReference type="EMBL" id="KAI1728816.1"/>
    </source>
</evidence>
<protein>
    <recommendedName>
        <fullName evidence="2">glucuronosyltransferase</fullName>
        <ecNumber evidence="2">2.4.1.17</ecNumber>
    </recommendedName>
</protein>
<comment type="caution">
    <text evidence="7">The sequence shown here is derived from an EMBL/GenBank/DDBJ whole genome shotgun (WGS) entry which is preliminary data.</text>
</comment>
<dbReference type="InterPro" id="IPR050271">
    <property type="entry name" value="UDP-glycosyltransferase"/>
</dbReference>
<evidence type="ECO:0000256" key="3">
    <source>
        <dbReference type="ARBA" id="ARBA00022676"/>
    </source>
</evidence>
<feature type="region of interest" description="Disordered" evidence="6">
    <location>
        <begin position="700"/>
        <end position="729"/>
    </location>
</feature>
<evidence type="ECO:0000256" key="4">
    <source>
        <dbReference type="ARBA" id="ARBA00022679"/>
    </source>
</evidence>
<gene>
    <name evidence="7" type="ORF">DdX_01019</name>
</gene>
<dbReference type="Pfam" id="PF00201">
    <property type="entry name" value="UDPGT"/>
    <property type="match status" value="1"/>
</dbReference>
<dbReference type="AlphaFoldDB" id="A0AAD4NG24"/>
<name>A0AAD4NG24_9BILA</name>
<comment type="similarity">
    <text evidence="1">Belongs to the UDP-glycosyltransferase family.</text>
</comment>
<feature type="compositionally biased region" description="Low complexity" evidence="6">
    <location>
        <begin position="657"/>
        <end position="666"/>
    </location>
</feature>
<feature type="compositionally biased region" description="Basic and acidic residues" evidence="6">
    <location>
        <begin position="258"/>
        <end position="267"/>
    </location>
</feature>
<dbReference type="Gene3D" id="3.40.50.2000">
    <property type="entry name" value="Glycogen Phosphorylase B"/>
    <property type="match status" value="1"/>
</dbReference>
<dbReference type="EMBL" id="JAKKPZ010000001">
    <property type="protein sequence ID" value="KAI1728816.1"/>
    <property type="molecule type" value="Genomic_DNA"/>
</dbReference>
<dbReference type="SUPFAM" id="SSF53756">
    <property type="entry name" value="UDP-Glycosyltransferase/glycogen phosphorylase"/>
    <property type="match status" value="2"/>
</dbReference>